<name>A0A843VXL5_COLES</name>
<dbReference type="Proteomes" id="UP000652761">
    <property type="component" value="Unassembled WGS sequence"/>
</dbReference>
<reference evidence="1" key="1">
    <citation type="submission" date="2017-07" db="EMBL/GenBank/DDBJ databases">
        <title>Taro Niue Genome Assembly and Annotation.</title>
        <authorList>
            <person name="Atibalentja N."/>
            <person name="Keating K."/>
            <person name="Fields C.J."/>
        </authorList>
    </citation>
    <scope>NUCLEOTIDE SEQUENCE</scope>
    <source>
        <strain evidence="1">Niue_2</strain>
        <tissue evidence="1">Leaf</tissue>
    </source>
</reference>
<accession>A0A843VXL5</accession>
<dbReference type="EMBL" id="NMUH01002415">
    <property type="protein sequence ID" value="MQL99816.1"/>
    <property type="molecule type" value="Genomic_DNA"/>
</dbReference>
<dbReference type="AlphaFoldDB" id="A0A843VXL5"/>
<protein>
    <submittedName>
        <fullName evidence="1">Uncharacterized protein</fullName>
    </submittedName>
</protein>
<proteinExistence type="predicted"/>
<keyword evidence="2" id="KW-1185">Reference proteome</keyword>
<comment type="caution">
    <text evidence="1">The sequence shown here is derived from an EMBL/GenBank/DDBJ whole genome shotgun (WGS) entry which is preliminary data.</text>
</comment>
<evidence type="ECO:0000313" key="2">
    <source>
        <dbReference type="Proteomes" id="UP000652761"/>
    </source>
</evidence>
<gene>
    <name evidence="1" type="ORF">Taro_032545</name>
</gene>
<organism evidence="1 2">
    <name type="scientific">Colocasia esculenta</name>
    <name type="common">Wild taro</name>
    <name type="synonym">Arum esculentum</name>
    <dbReference type="NCBI Taxonomy" id="4460"/>
    <lineage>
        <taxon>Eukaryota</taxon>
        <taxon>Viridiplantae</taxon>
        <taxon>Streptophyta</taxon>
        <taxon>Embryophyta</taxon>
        <taxon>Tracheophyta</taxon>
        <taxon>Spermatophyta</taxon>
        <taxon>Magnoliopsida</taxon>
        <taxon>Liliopsida</taxon>
        <taxon>Araceae</taxon>
        <taxon>Aroideae</taxon>
        <taxon>Colocasieae</taxon>
        <taxon>Colocasia</taxon>
    </lineage>
</organism>
<evidence type="ECO:0000313" key="1">
    <source>
        <dbReference type="EMBL" id="MQL99816.1"/>
    </source>
</evidence>
<sequence length="92" mass="10095">MDQTRGRAYECAHVVRVERLCGAGTPSTQTLLVLLCEMLSSLRGSSFSQHAFEGVAYYATGSCVLYRLWVHGQLACVVELCFSVLALLDCCE</sequence>